<dbReference type="InterPro" id="IPR052156">
    <property type="entry name" value="BCAA_Transport_ATP-bd_LivF"/>
</dbReference>
<dbReference type="OrthoDB" id="9776369at2"/>
<dbReference type="PANTHER" id="PTHR43820:SF6">
    <property type="entry name" value="ABC TRANSPORTER ATP-BINDING PROTEIN"/>
    <property type="match status" value="1"/>
</dbReference>
<keyword evidence="3" id="KW-0547">Nucleotide-binding</keyword>
<dbReference type="SMART" id="SM00382">
    <property type="entry name" value="AAA"/>
    <property type="match status" value="1"/>
</dbReference>
<sequence>MSEALLEVSSLGGSYGRIPALRDADVSVEAGQITSVVGANGAGKTTLLRLLVGAHRPDAGTVRYGGDDVTRWSPARRVRNGLVLVPEGRGIIGGMTVMDNLRLGQDAGRKGQFTLAEVLERFPILDSRQDRLAGLLSGGEQQMLAIGRALLTQPRVLMLDEPSLGLAPKITQELMRLLASLRDDGLTILLVEQNVRQAMRISDAYYLMETGRVIAQGNPADAANDKRIQAAYLGGH</sequence>
<keyword evidence="5" id="KW-0029">Amino-acid transport</keyword>
<reference evidence="7 8" key="1">
    <citation type="submission" date="2019-04" db="EMBL/GenBank/DDBJ databases">
        <title>Three New Species of Nocardioides, Nocardioides euryhalodurans sp. nov., Nocardioides seonyuensis sp. nov. and Nocardioides eburneoflavus sp. nov. Isolated from Soil.</title>
        <authorList>
            <person name="Roh S.G."/>
            <person name="Lee C."/>
            <person name="Kim M.-K."/>
            <person name="Kim S.B."/>
        </authorList>
    </citation>
    <scope>NUCLEOTIDE SEQUENCE [LARGE SCALE GENOMIC DNA]</scope>
    <source>
        <strain evidence="7 8">MMS17-SY213</strain>
    </source>
</reference>
<evidence type="ECO:0000256" key="5">
    <source>
        <dbReference type="ARBA" id="ARBA00022970"/>
    </source>
</evidence>
<evidence type="ECO:0000313" key="7">
    <source>
        <dbReference type="EMBL" id="TGN65781.1"/>
    </source>
</evidence>
<evidence type="ECO:0000256" key="3">
    <source>
        <dbReference type="ARBA" id="ARBA00022741"/>
    </source>
</evidence>
<dbReference type="GO" id="GO:0015807">
    <property type="term" value="P:L-amino acid transport"/>
    <property type="evidence" value="ECO:0007669"/>
    <property type="project" value="TreeGrafter"/>
</dbReference>
<keyword evidence="2" id="KW-0813">Transport</keyword>
<gene>
    <name evidence="7" type="ORF">EXE59_18840</name>
</gene>
<dbReference type="CDD" id="cd03224">
    <property type="entry name" value="ABC_TM1139_LivF_branched"/>
    <property type="match status" value="1"/>
</dbReference>
<dbReference type="InterPro" id="IPR003593">
    <property type="entry name" value="AAA+_ATPase"/>
</dbReference>
<keyword evidence="4 7" id="KW-0067">ATP-binding</keyword>
<keyword evidence="8" id="KW-1185">Reference proteome</keyword>
<evidence type="ECO:0000256" key="1">
    <source>
        <dbReference type="ARBA" id="ARBA00005417"/>
    </source>
</evidence>
<dbReference type="SUPFAM" id="SSF52540">
    <property type="entry name" value="P-loop containing nucleoside triphosphate hydrolases"/>
    <property type="match status" value="1"/>
</dbReference>
<dbReference type="EMBL" id="SRRO01000001">
    <property type="protein sequence ID" value="TGN65781.1"/>
    <property type="molecule type" value="Genomic_DNA"/>
</dbReference>
<dbReference type="Proteomes" id="UP000297496">
    <property type="component" value="Unassembled WGS sequence"/>
</dbReference>
<evidence type="ECO:0000256" key="2">
    <source>
        <dbReference type="ARBA" id="ARBA00022448"/>
    </source>
</evidence>
<dbReference type="Gene3D" id="3.40.50.300">
    <property type="entry name" value="P-loop containing nucleotide triphosphate hydrolases"/>
    <property type="match status" value="1"/>
</dbReference>
<name>A0A4Z1BWX3_9ACTN</name>
<dbReference type="RefSeq" id="WP_135840272.1">
    <property type="nucleotide sequence ID" value="NZ_SRRO01000001.1"/>
</dbReference>
<dbReference type="PROSITE" id="PS00211">
    <property type="entry name" value="ABC_TRANSPORTER_1"/>
    <property type="match status" value="1"/>
</dbReference>
<accession>A0A4Z1BWX3</accession>
<dbReference type="PROSITE" id="PS50893">
    <property type="entry name" value="ABC_TRANSPORTER_2"/>
    <property type="match status" value="1"/>
</dbReference>
<dbReference type="InterPro" id="IPR003439">
    <property type="entry name" value="ABC_transporter-like_ATP-bd"/>
</dbReference>
<dbReference type="Pfam" id="PF00005">
    <property type="entry name" value="ABC_tran"/>
    <property type="match status" value="1"/>
</dbReference>
<protein>
    <submittedName>
        <fullName evidence="7">ABC transporter ATP-binding protein</fullName>
    </submittedName>
</protein>
<evidence type="ECO:0000313" key="8">
    <source>
        <dbReference type="Proteomes" id="UP000297496"/>
    </source>
</evidence>
<dbReference type="InterPro" id="IPR017871">
    <property type="entry name" value="ABC_transporter-like_CS"/>
</dbReference>
<dbReference type="AlphaFoldDB" id="A0A4Z1BWX3"/>
<dbReference type="PANTHER" id="PTHR43820">
    <property type="entry name" value="HIGH-AFFINITY BRANCHED-CHAIN AMINO ACID TRANSPORT ATP-BINDING PROTEIN LIVF"/>
    <property type="match status" value="1"/>
</dbReference>
<comment type="caution">
    <text evidence="7">The sequence shown here is derived from an EMBL/GenBank/DDBJ whole genome shotgun (WGS) entry which is preliminary data.</text>
</comment>
<feature type="domain" description="ABC transporter" evidence="6">
    <location>
        <begin position="6"/>
        <end position="235"/>
    </location>
</feature>
<dbReference type="InterPro" id="IPR027417">
    <property type="entry name" value="P-loop_NTPase"/>
</dbReference>
<organism evidence="7 8">
    <name type="scientific">Nocardioides eburneiflavus</name>
    <dbReference type="NCBI Taxonomy" id="2518372"/>
    <lineage>
        <taxon>Bacteria</taxon>
        <taxon>Bacillati</taxon>
        <taxon>Actinomycetota</taxon>
        <taxon>Actinomycetes</taxon>
        <taxon>Propionibacteriales</taxon>
        <taxon>Nocardioidaceae</taxon>
        <taxon>Nocardioides</taxon>
    </lineage>
</organism>
<dbReference type="GO" id="GO:0005524">
    <property type="term" value="F:ATP binding"/>
    <property type="evidence" value="ECO:0007669"/>
    <property type="project" value="UniProtKB-KW"/>
</dbReference>
<dbReference type="GO" id="GO:0016887">
    <property type="term" value="F:ATP hydrolysis activity"/>
    <property type="evidence" value="ECO:0007669"/>
    <property type="project" value="InterPro"/>
</dbReference>
<evidence type="ECO:0000256" key="4">
    <source>
        <dbReference type="ARBA" id="ARBA00022840"/>
    </source>
</evidence>
<proteinExistence type="inferred from homology"/>
<dbReference type="GO" id="GO:0015658">
    <property type="term" value="F:branched-chain amino acid transmembrane transporter activity"/>
    <property type="evidence" value="ECO:0007669"/>
    <property type="project" value="TreeGrafter"/>
</dbReference>
<evidence type="ECO:0000259" key="6">
    <source>
        <dbReference type="PROSITE" id="PS50893"/>
    </source>
</evidence>
<comment type="similarity">
    <text evidence="1">Belongs to the ABC transporter superfamily.</text>
</comment>